<feature type="transmembrane region" description="Helical" evidence="5">
    <location>
        <begin position="278"/>
        <end position="310"/>
    </location>
</feature>
<proteinExistence type="predicted"/>
<dbReference type="GO" id="GO:0015140">
    <property type="term" value="F:malate transmembrane transporter activity"/>
    <property type="evidence" value="ECO:0007669"/>
    <property type="project" value="InterPro"/>
</dbReference>
<feature type="transmembrane region" description="Helical" evidence="5">
    <location>
        <begin position="167"/>
        <end position="185"/>
    </location>
</feature>
<keyword evidence="7" id="KW-1185">Reference proteome</keyword>
<keyword evidence="2 5" id="KW-0812">Transmembrane</keyword>
<dbReference type="AlphaFoldDB" id="A0A6A6IHS3"/>
<feature type="transmembrane region" description="Helical" evidence="5">
    <location>
        <begin position="60"/>
        <end position="79"/>
    </location>
</feature>
<feature type="transmembrane region" description="Helical" evidence="5">
    <location>
        <begin position="132"/>
        <end position="155"/>
    </location>
</feature>
<protein>
    <recommendedName>
        <fullName evidence="8">C4-dicarboxylate transporter/malic acid transport protein</fullName>
    </recommendedName>
</protein>
<sequence length="407" mass="44912">MRFTEKAHADGVKGAPPHTAGLRDRIAHFTWPWFAATMSTGSLAVVLANTPNRFPGLQTIGKLFFILDLVLFTLFNLLMTTRFILVPQKLIASLHHPVEGLFYGTYWVSIALILNCTQAYGVPATGPWLVKALEVCFWMYCGTVFIVSVAQYYFFFHTERLKVTDAVPAWIFPIYPLLVVGTMAGTMIPSQPALQGWYMWVGAVCLQGLAWIVSLMMYALYMQRLMTSALPAPPTRPGMYVSVGPAGYTAAGLISLATQAPSVVPGSNWTRGALPNGVLVQGIGIVSGFFIILFAFWFFCITTIAVLFGLRRMTFTLNWWAFIFPNAGLCLAAIQMGRALDSSGINGFCSGLTLLLVVMWLLTAGFCVRALWRGDIMWPGKDEDRTMKGIRWGRRGTLPEGEAEKGD</sequence>
<feature type="transmembrane region" description="Helical" evidence="5">
    <location>
        <begin position="239"/>
        <end position="258"/>
    </location>
</feature>
<dbReference type="OrthoDB" id="2901184at2759"/>
<dbReference type="InterPro" id="IPR038665">
    <property type="entry name" value="Voltage-dep_anion_channel_sf"/>
</dbReference>
<organism evidence="6 7">
    <name type="scientific">Trematosphaeria pertusa</name>
    <dbReference type="NCBI Taxonomy" id="390896"/>
    <lineage>
        <taxon>Eukaryota</taxon>
        <taxon>Fungi</taxon>
        <taxon>Dikarya</taxon>
        <taxon>Ascomycota</taxon>
        <taxon>Pezizomycotina</taxon>
        <taxon>Dothideomycetes</taxon>
        <taxon>Pleosporomycetidae</taxon>
        <taxon>Pleosporales</taxon>
        <taxon>Massarineae</taxon>
        <taxon>Trematosphaeriaceae</taxon>
        <taxon>Trematosphaeria</taxon>
    </lineage>
</organism>
<comment type="subcellular location">
    <subcellularLocation>
        <location evidence="1">Membrane</location>
        <topology evidence="1">Multi-pass membrane protein</topology>
    </subcellularLocation>
</comment>
<accession>A0A6A6IHS3</accession>
<dbReference type="InterPro" id="IPR030185">
    <property type="entry name" value="Mae1"/>
</dbReference>
<evidence type="ECO:0000256" key="2">
    <source>
        <dbReference type="ARBA" id="ARBA00022692"/>
    </source>
</evidence>
<evidence type="ECO:0000256" key="1">
    <source>
        <dbReference type="ARBA" id="ARBA00004141"/>
    </source>
</evidence>
<evidence type="ECO:0000256" key="4">
    <source>
        <dbReference type="ARBA" id="ARBA00023136"/>
    </source>
</evidence>
<feature type="transmembrane region" description="Helical" evidence="5">
    <location>
        <begin position="352"/>
        <end position="372"/>
    </location>
</feature>
<name>A0A6A6IHS3_9PLEO</name>
<dbReference type="GeneID" id="54582185"/>
<reference evidence="6" key="1">
    <citation type="journal article" date="2020" name="Stud. Mycol.">
        <title>101 Dothideomycetes genomes: a test case for predicting lifestyles and emergence of pathogens.</title>
        <authorList>
            <person name="Haridas S."/>
            <person name="Albert R."/>
            <person name="Binder M."/>
            <person name="Bloem J."/>
            <person name="Labutti K."/>
            <person name="Salamov A."/>
            <person name="Andreopoulos B."/>
            <person name="Baker S."/>
            <person name="Barry K."/>
            <person name="Bills G."/>
            <person name="Bluhm B."/>
            <person name="Cannon C."/>
            <person name="Castanera R."/>
            <person name="Culley D."/>
            <person name="Daum C."/>
            <person name="Ezra D."/>
            <person name="Gonzalez J."/>
            <person name="Henrissat B."/>
            <person name="Kuo A."/>
            <person name="Liang C."/>
            <person name="Lipzen A."/>
            <person name="Lutzoni F."/>
            <person name="Magnuson J."/>
            <person name="Mondo S."/>
            <person name="Nolan M."/>
            <person name="Ohm R."/>
            <person name="Pangilinan J."/>
            <person name="Park H.-J."/>
            <person name="Ramirez L."/>
            <person name="Alfaro M."/>
            <person name="Sun H."/>
            <person name="Tritt A."/>
            <person name="Yoshinaga Y."/>
            <person name="Zwiers L.-H."/>
            <person name="Turgeon B."/>
            <person name="Goodwin S."/>
            <person name="Spatafora J."/>
            <person name="Crous P."/>
            <person name="Grigoriev I."/>
        </authorList>
    </citation>
    <scope>NUCLEOTIDE SEQUENCE</scope>
    <source>
        <strain evidence="6">CBS 122368</strain>
    </source>
</reference>
<feature type="transmembrane region" description="Helical" evidence="5">
    <location>
        <begin position="29"/>
        <end position="48"/>
    </location>
</feature>
<dbReference type="CDD" id="cd09317">
    <property type="entry name" value="TDT_Mae1_like"/>
    <property type="match status" value="1"/>
</dbReference>
<keyword evidence="3 5" id="KW-1133">Transmembrane helix</keyword>
<dbReference type="Proteomes" id="UP000800094">
    <property type="component" value="Unassembled WGS sequence"/>
</dbReference>
<dbReference type="EMBL" id="ML987194">
    <property type="protein sequence ID" value="KAF2250165.1"/>
    <property type="molecule type" value="Genomic_DNA"/>
</dbReference>
<evidence type="ECO:0000256" key="3">
    <source>
        <dbReference type="ARBA" id="ARBA00022989"/>
    </source>
</evidence>
<dbReference type="GO" id="GO:0016020">
    <property type="term" value="C:membrane"/>
    <property type="evidence" value="ECO:0007669"/>
    <property type="project" value="UniProtKB-SubCell"/>
</dbReference>
<keyword evidence="4 5" id="KW-0472">Membrane</keyword>
<feature type="transmembrane region" description="Helical" evidence="5">
    <location>
        <begin position="197"/>
        <end position="218"/>
    </location>
</feature>
<dbReference type="InterPro" id="IPR004695">
    <property type="entry name" value="SLAC1/Mae1/Ssu1/TehA"/>
</dbReference>
<feature type="transmembrane region" description="Helical" evidence="5">
    <location>
        <begin position="317"/>
        <end position="340"/>
    </location>
</feature>
<dbReference type="PANTHER" id="PTHR31162:SF0">
    <property type="entry name" value="MALIC ACID TRANSPORT PROTEIN"/>
    <property type="match status" value="1"/>
</dbReference>
<dbReference type="Gene3D" id="1.50.10.150">
    <property type="entry name" value="Voltage-dependent anion channel"/>
    <property type="match status" value="1"/>
</dbReference>
<evidence type="ECO:0000313" key="6">
    <source>
        <dbReference type="EMBL" id="KAF2250165.1"/>
    </source>
</evidence>
<feature type="transmembrane region" description="Helical" evidence="5">
    <location>
        <begin position="100"/>
        <end position="120"/>
    </location>
</feature>
<dbReference type="PANTHER" id="PTHR31162">
    <property type="entry name" value="MALIC ACID TRANSPORT PROTEIN-RELATED"/>
    <property type="match status" value="1"/>
</dbReference>
<evidence type="ECO:0000313" key="7">
    <source>
        <dbReference type="Proteomes" id="UP000800094"/>
    </source>
</evidence>
<evidence type="ECO:0000256" key="5">
    <source>
        <dbReference type="SAM" id="Phobius"/>
    </source>
</evidence>
<dbReference type="RefSeq" id="XP_033685169.1">
    <property type="nucleotide sequence ID" value="XM_033828855.1"/>
</dbReference>
<dbReference type="Pfam" id="PF03595">
    <property type="entry name" value="SLAC1"/>
    <property type="match status" value="1"/>
</dbReference>
<gene>
    <name evidence="6" type="ORF">BU26DRAFT_518603</name>
</gene>
<evidence type="ECO:0008006" key="8">
    <source>
        <dbReference type="Google" id="ProtNLM"/>
    </source>
</evidence>